<gene>
    <name evidence="6" type="ORF">PILCRDRAFT_10919</name>
</gene>
<sequence>MLLVVMPEPIAPSRAHLHPVIRSALDSAMKYSSPAAGAFKVMHLARTIRFCFAPGCPESAQSSGRVYMRCSGCHTVAYSGKSCQRRAWTDKQLPHRDICRKMAQIFNIGGRYLRREEDQDKFVREMRKAKINDSMLSEITLWLHRSFARMPSGSLPSATSSSE</sequence>
<reference evidence="7" key="2">
    <citation type="submission" date="2015-01" db="EMBL/GenBank/DDBJ databases">
        <title>Evolutionary Origins and Diversification of the Mycorrhizal Mutualists.</title>
        <authorList>
            <consortium name="DOE Joint Genome Institute"/>
            <consortium name="Mycorrhizal Genomics Consortium"/>
            <person name="Kohler A."/>
            <person name="Kuo A."/>
            <person name="Nagy L.G."/>
            <person name="Floudas D."/>
            <person name="Copeland A."/>
            <person name="Barry K.W."/>
            <person name="Cichocki N."/>
            <person name="Veneault-Fourrey C."/>
            <person name="LaButti K."/>
            <person name="Lindquist E.A."/>
            <person name="Lipzen A."/>
            <person name="Lundell T."/>
            <person name="Morin E."/>
            <person name="Murat C."/>
            <person name="Riley R."/>
            <person name="Ohm R."/>
            <person name="Sun H."/>
            <person name="Tunlid A."/>
            <person name="Henrissat B."/>
            <person name="Grigoriev I.V."/>
            <person name="Hibbett D.S."/>
            <person name="Martin F."/>
        </authorList>
    </citation>
    <scope>NUCLEOTIDE SEQUENCE [LARGE SCALE GENOMIC DNA]</scope>
    <source>
        <strain evidence="7">F 1598</strain>
    </source>
</reference>
<evidence type="ECO:0000256" key="3">
    <source>
        <dbReference type="ARBA" id="ARBA00022833"/>
    </source>
</evidence>
<organism evidence="6 7">
    <name type="scientific">Piloderma croceum (strain F 1598)</name>
    <dbReference type="NCBI Taxonomy" id="765440"/>
    <lineage>
        <taxon>Eukaryota</taxon>
        <taxon>Fungi</taxon>
        <taxon>Dikarya</taxon>
        <taxon>Basidiomycota</taxon>
        <taxon>Agaricomycotina</taxon>
        <taxon>Agaricomycetes</taxon>
        <taxon>Agaricomycetidae</taxon>
        <taxon>Atheliales</taxon>
        <taxon>Atheliaceae</taxon>
        <taxon>Piloderma</taxon>
    </lineage>
</organism>
<keyword evidence="7" id="KW-1185">Reference proteome</keyword>
<evidence type="ECO:0000313" key="6">
    <source>
        <dbReference type="EMBL" id="KIM78694.1"/>
    </source>
</evidence>
<keyword evidence="3" id="KW-0862">Zinc</keyword>
<dbReference type="Pfam" id="PF01753">
    <property type="entry name" value="zf-MYND"/>
    <property type="match status" value="1"/>
</dbReference>
<reference evidence="6 7" key="1">
    <citation type="submission" date="2014-04" db="EMBL/GenBank/DDBJ databases">
        <authorList>
            <consortium name="DOE Joint Genome Institute"/>
            <person name="Kuo A."/>
            <person name="Tarkka M."/>
            <person name="Buscot F."/>
            <person name="Kohler A."/>
            <person name="Nagy L.G."/>
            <person name="Floudas D."/>
            <person name="Copeland A."/>
            <person name="Barry K.W."/>
            <person name="Cichocki N."/>
            <person name="Veneault-Fourrey C."/>
            <person name="LaButti K."/>
            <person name="Lindquist E.A."/>
            <person name="Lipzen A."/>
            <person name="Lundell T."/>
            <person name="Morin E."/>
            <person name="Murat C."/>
            <person name="Sun H."/>
            <person name="Tunlid A."/>
            <person name="Henrissat B."/>
            <person name="Grigoriev I.V."/>
            <person name="Hibbett D.S."/>
            <person name="Martin F."/>
            <person name="Nordberg H.P."/>
            <person name="Cantor M.N."/>
            <person name="Hua S.X."/>
        </authorList>
    </citation>
    <scope>NUCLEOTIDE SEQUENCE [LARGE SCALE GENOMIC DNA]</scope>
    <source>
        <strain evidence="6 7">F 1598</strain>
    </source>
</reference>
<dbReference type="InterPro" id="IPR002893">
    <property type="entry name" value="Znf_MYND"/>
</dbReference>
<dbReference type="AlphaFoldDB" id="A0A0C3FFX2"/>
<dbReference type="InParanoid" id="A0A0C3FFX2"/>
<dbReference type="OrthoDB" id="2836510at2759"/>
<name>A0A0C3FFX2_PILCF</name>
<dbReference type="GO" id="GO:0008270">
    <property type="term" value="F:zinc ion binding"/>
    <property type="evidence" value="ECO:0007669"/>
    <property type="project" value="UniProtKB-KW"/>
</dbReference>
<accession>A0A0C3FFX2</accession>
<evidence type="ECO:0000259" key="5">
    <source>
        <dbReference type="PROSITE" id="PS50865"/>
    </source>
</evidence>
<proteinExistence type="predicted"/>
<keyword evidence="1" id="KW-0479">Metal-binding</keyword>
<dbReference type="Gene3D" id="6.10.140.2220">
    <property type="match status" value="1"/>
</dbReference>
<dbReference type="PROSITE" id="PS50865">
    <property type="entry name" value="ZF_MYND_2"/>
    <property type="match status" value="1"/>
</dbReference>
<dbReference type="EMBL" id="KN833014">
    <property type="protein sequence ID" value="KIM78694.1"/>
    <property type="molecule type" value="Genomic_DNA"/>
</dbReference>
<evidence type="ECO:0000256" key="2">
    <source>
        <dbReference type="ARBA" id="ARBA00022771"/>
    </source>
</evidence>
<evidence type="ECO:0000256" key="1">
    <source>
        <dbReference type="ARBA" id="ARBA00022723"/>
    </source>
</evidence>
<evidence type="ECO:0000313" key="7">
    <source>
        <dbReference type="Proteomes" id="UP000054166"/>
    </source>
</evidence>
<dbReference type="HOGENOM" id="CLU_1627714_0_0_1"/>
<dbReference type="SUPFAM" id="SSF144232">
    <property type="entry name" value="HIT/MYND zinc finger-like"/>
    <property type="match status" value="1"/>
</dbReference>
<keyword evidence="2 4" id="KW-0863">Zinc-finger</keyword>
<evidence type="ECO:0000256" key="4">
    <source>
        <dbReference type="PROSITE-ProRule" id="PRU00134"/>
    </source>
</evidence>
<protein>
    <recommendedName>
        <fullName evidence="5">MYND-type domain-containing protein</fullName>
    </recommendedName>
</protein>
<feature type="domain" description="MYND-type" evidence="5">
    <location>
        <begin position="53"/>
        <end position="99"/>
    </location>
</feature>
<dbReference type="Proteomes" id="UP000054166">
    <property type="component" value="Unassembled WGS sequence"/>
</dbReference>